<dbReference type="Gene3D" id="3.30.750.44">
    <property type="match status" value="1"/>
</dbReference>
<dbReference type="OrthoDB" id="6397760at2"/>
<evidence type="ECO:0000313" key="3">
    <source>
        <dbReference type="Proteomes" id="UP000184121"/>
    </source>
</evidence>
<dbReference type="EMBL" id="FRBY01000005">
    <property type="protein sequence ID" value="SHM55741.1"/>
    <property type="molecule type" value="Genomic_DNA"/>
</dbReference>
<sequence>MKSLFIHLLLFVIVFKAEVFGQKKINEKFKKETISKIDLLLHEHYVFPDKAELIVSHLNKSLKEGEFKKQELIDSFAVALTKEIRVVNGDKHLGVWPAFAPVKQQENSTTDYEMYFKNYTDTRKQASGFKEVKILDGNIGYLNISFFLSETNITIDAYMHLLANTDAVIVDLQNNGGGNPKTVNYLCSYFLESNLLINTLYFRQGNRKEEVITHEVNGKKKIDVPLFIITGPKTFSGAEEFSYNMQSQKRATLVGETTGGAANPGDVFKINSDLEIFIPTGTGINPVTKTNWEGIGVIPEVKTSNENAYTATVDLARKAAEIYRNKKALESKKLYDELEIIIKQEVQSHSEKNDEKMEQQITEIFKKGIDLGLFGEGDVNFFGSQNIKNNPIAAEYIFKSNTVLYSKSPMVYLAYGDMLELNGKRNLALINFEKSIALAEEQKAPYLEGLKMRYEKAKNNK</sequence>
<dbReference type="GO" id="GO:0008236">
    <property type="term" value="F:serine-type peptidase activity"/>
    <property type="evidence" value="ECO:0007669"/>
    <property type="project" value="InterPro"/>
</dbReference>
<organism evidence="2 3">
    <name type="scientific">Flavobacterium saccharophilum</name>
    <dbReference type="NCBI Taxonomy" id="29534"/>
    <lineage>
        <taxon>Bacteria</taxon>
        <taxon>Pseudomonadati</taxon>
        <taxon>Bacteroidota</taxon>
        <taxon>Flavobacteriia</taxon>
        <taxon>Flavobacteriales</taxon>
        <taxon>Flavobacteriaceae</taxon>
        <taxon>Flavobacterium</taxon>
    </lineage>
</organism>
<keyword evidence="3" id="KW-1185">Reference proteome</keyword>
<dbReference type="RefSeq" id="WP_072974442.1">
    <property type="nucleotide sequence ID" value="NZ_FRBY01000005.1"/>
</dbReference>
<dbReference type="STRING" id="29534.SAMN05444366_3481"/>
<evidence type="ECO:0000259" key="1">
    <source>
        <dbReference type="SMART" id="SM00245"/>
    </source>
</evidence>
<dbReference type="SUPFAM" id="SSF52096">
    <property type="entry name" value="ClpP/crotonase"/>
    <property type="match status" value="1"/>
</dbReference>
<proteinExistence type="predicted"/>
<dbReference type="PANTHER" id="PTHR11261:SF3">
    <property type="entry name" value="RETINOL-BINDING PROTEIN 3"/>
    <property type="match status" value="1"/>
</dbReference>
<dbReference type="InterPro" id="IPR005151">
    <property type="entry name" value="Tail-specific_protease"/>
</dbReference>
<evidence type="ECO:0000313" key="2">
    <source>
        <dbReference type="EMBL" id="SHM55741.1"/>
    </source>
</evidence>
<gene>
    <name evidence="2" type="ORF">SAMN05444366_3481</name>
</gene>
<dbReference type="SMART" id="SM00245">
    <property type="entry name" value="TSPc"/>
    <property type="match status" value="1"/>
</dbReference>
<dbReference type="Pfam" id="PF03572">
    <property type="entry name" value="Peptidase_S41"/>
    <property type="match status" value="1"/>
</dbReference>
<dbReference type="InterPro" id="IPR029045">
    <property type="entry name" value="ClpP/crotonase-like_dom_sf"/>
</dbReference>
<dbReference type="Gene3D" id="3.90.226.10">
    <property type="entry name" value="2-enoyl-CoA Hydratase, Chain A, domain 1"/>
    <property type="match status" value="1"/>
</dbReference>
<dbReference type="Proteomes" id="UP000184121">
    <property type="component" value="Unassembled WGS sequence"/>
</dbReference>
<dbReference type="GO" id="GO:0006508">
    <property type="term" value="P:proteolysis"/>
    <property type="evidence" value="ECO:0007669"/>
    <property type="project" value="InterPro"/>
</dbReference>
<reference evidence="3" key="1">
    <citation type="submission" date="2016-11" db="EMBL/GenBank/DDBJ databases">
        <authorList>
            <person name="Varghese N."/>
            <person name="Submissions S."/>
        </authorList>
    </citation>
    <scope>NUCLEOTIDE SEQUENCE [LARGE SCALE GENOMIC DNA]</scope>
    <source>
        <strain evidence="3">DSM 1811</strain>
    </source>
</reference>
<dbReference type="Pfam" id="PF11918">
    <property type="entry name" value="Peptidase_S41_N"/>
    <property type="match status" value="1"/>
</dbReference>
<dbReference type="CDD" id="cd07563">
    <property type="entry name" value="Peptidase_S41_IRBP"/>
    <property type="match status" value="1"/>
</dbReference>
<protein>
    <submittedName>
        <fullName evidence="2">N-terminal domain of Peptidase_S41</fullName>
    </submittedName>
</protein>
<dbReference type="AlphaFoldDB" id="A0A1M7JS43"/>
<dbReference type="PANTHER" id="PTHR11261">
    <property type="entry name" value="INTERPHOTORECEPTOR RETINOID-BINDING PROTEIN"/>
    <property type="match status" value="1"/>
</dbReference>
<name>A0A1M7JS43_9FLAO</name>
<feature type="domain" description="Tail specific protease" evidence="1">
    <location>
        <begin position="107"/>
        <end position="304"/>
    </location>
</feature>
<accession>A0A1M7JS43</accession>